<proteinExistence type="predicted"/>
<gene>
    <name evidence="1" type="ORF">VP01_64g5</name>
</gene>
<evidence type="ECO:0000313" key="1">
    <source>
        <dbReference type="EMBL" id="KNZ47329.1"/>
    </source>
</evidence>
<evidence type="ECO:0000313" key="2">
    <source>
        <dbReference type="Proteomes" id="UP000037035"/>
    </source>
</evidence>
<dbReference type="EMBL" id="LAVV01011830">
    <property type="protein sequence ID" value="KNZ47329.1"/>
    <property type="molecule type" value="Genomic_DNA"/>
</dbReference>
<dbReference type="AlphaFoldDB" id="A0A0L6UFK1"/>
<accession>A0A0L6UFK1</accession>
<dbReference type="Proteomes" id="UP000037035">
    <property type="component" value="Unassembled WGS sequence"/>
</dbReference>
<keyword evidence="2" id="KW-1185">Reference proteome</keyword>
<dbReference type="VEuPathDB" id="FungiDB:VP01_64g5"/>
<protein>
    <submittedName>
        <fullName evidence="1">Uncharacterized protein</fullName>
    </submittedName>
</protein>
<reference evidence="1 2" key="1">
    <citation type="submission" date="2015-08" db="EMBL/GenBank/DDBJ databases">
        <title>Next Generation Sequencing and Analysis of the Genome of Puccinia sorghi L Schw, the Causal Agent of Maize Common Rust.</title>
        <authorList>
            <person name="Rochi L."/>
            <person name="Burguener G."/>
            <person name="Darino M."/>
            <person name="Turjanski A."/>
            <person name="Kreff E."/>
            <person name="Dieguez M.J."/>
            <person name="Sacco F."/>
        </authorList>
    </citation>
    <scope>NUCLEOTIDE SEQUENCE [LARGE SCALE GENOMIC DNA]</scope>
    <source>
        <strain evidence="1 2">RO10H11247</strain>
    </source>
</reference>
<sequence>MNTEYNFASNVSDINGWAYGILSYINKETGKPIFHLLSVIWDMTSYFQDTLTAWILPTPPSLQHRDKNFWTHFGCLFQINKSTRPKTKHNAKFHVKTCQVTCSQIANRKQLALITFLGEEGCTGMVICEV</sequence>
<name>A0A0L6UFK1_9BASI</name>
<comment type="caution">
    <text evidence="1">The sequence shown here is derived from an EMBL/GenBank/DDBJ whole genome shotgun (WGS) entry which is preliminary data.</text>
</comment>
<organism evidence="1 2">
    <name type="scientific">Puccinia sorghi</name>
    <dbReference type="NCBI Taxonomy" id="27349"/>
    <lineage>
        <taxon>Eukaryota</taxon>
        <taxon>Fungi</taxon>
        <taxon>Dikarya</taxon>
        <taxon>Basidiomycota</taxon>
        <taxon>Pucciniomycotina</taxon>
        <taxon>Pucciniomycetes</taxon>
        <taxon>Pucciniales</taxon>
        <taxon>Pucciniaceae</taxon>
        <taxon>Puccinia</taxon>
    </lineage>
</organism>